<evidence type="ECO:0000313" key="2">
    <source>
        <dbReference type="EMBL" id="KAJ2786989.1"/>
    </source>
</evidence>
<feature type="compositionally biased region" description="Basic and acidic residues" evidence="1">
    <location>
        <begin position="71"/>
        <end position="81"/>
    </location>
</feature>
<accession>A0A9W8LNY5</accession>
<proteinExistence type="predicted"/>
<evidence type="ECO:0000313" key="3">
    <source>
        <dbReference type="Proteomes" id="UP001140172"/>
    </source>
</evidence>
<comment type="caution">
    <text evidence="2">The sequence shown here is derived from an EMBL/GenBank/DDBJ whole genome shotgun (WGS) entry which is preliminary data.</text>
</comment>
<feature type="compositionally biased region" description="Basic and acidic residues" evidence="1">
    <location>
        <begin position="224"/>
        <end position="233"/>
    </location>
</feature>
<feature type="region of interest" description="Disordered" evidence="1">
    <location>
        <begin position="575"/>
        <end position="632"/>
    </location>
</feature>
<evidence type="ECO:0000256" key="1">
    <source>
        <dbReference type="SAM" id="MobiDB-lite"/>
    </source>
</evidence>
<organism evidence="2 3">
    <name type="scientific">Coemansia interrupta</name>
    <dbReference type="NCBI Taxonomy" id="1126814"/>
    <lineage>
        <taxon>Eukaryota</taxon>
        <taxon>Fungi</taxon>
        <taxon>Fungi incertae sedis</taxon>
        <taxon>Zoopagomycota</taxon>
        <taxon>Kickxellomycotina</taxon>
        <taxon>Kickxellomycetes</taxon>
        <taxon>Kickxellales</taxon>
        <taxon>Kickxellaceae</taxon>
        <taxon>Coemansia</taxon>
    </lineage>
</organism>
<dbReference type="OrthoDB" id="5569655at2759"/>
<reference evidence="2" key="1">
    <citation type="submission" date="2022-07" db="EMBL/GenBank/DDBJ databases">
        <title>Phylogenomic reconstructions and comparative analyses of Kickxellomycotina fungi.</title>
        <authorList>
            <person name="Reynolds N.K."/>
            <person name="Stajich J.E."/>
            <person name="Barry K."/>
            <person name="Grigoriev I.V."/>
            <person name="Crous P."/>
            <person name="Smith M.E."/>
        </authorList>
    </citation>
    <scope>NUCLEOTIDE SEQUENCE</scope>
    <source>
        <strain evidence="2">BCRC 34489</strain>
    </source>
</reference>
<feature type="compositionally biased region" description="Low complexity" evidence="1">
    <location>
        <begin position="319"/>
        <end position="360"/>
    </location>
</feature>
<feature type="compositionally biased region" description="Acidic residues" evidence="1">
    <location>
        <begin position="365"/>
        <end position="377"/>
    </location>
</feature>
<feature type="compositionally biased region" description="Basic and acidic residues" evidence="1">
    <location>
        <begin position="257"/>
        <end position="272"/>
    </location>
</feature>
<gene>
    <name evidence="2" type="ORF">GGI15_001095</name>
</gene>
<dbReference type="AlphaFoldDB" id="A0A9W8LNY5"/>
<feature type="compositionally biased region" description="Basic and acidic residues" evidence="1">
    <location>
        <begin position="179"/>
        <end position="193"/>
    </location>
</feature>
<feature type="compositionally biased region" description="Basic and acidic residues" evidence="1">
    <location>
        <begin position="144"/>
        <end position="169"/>
    </location>
</feature>
<feature type="compositionally biased region" description="Polar residues" evidence="1">
    <location>
        <begin position="236"/>
        <end position="256"/>
    </location>
</feature>
<sequence length="705" mass="76426">MEALSGKELDDSIFATDLDLDWAEEVDTIQNLNAESFMATYAQPKRDDAEEPTAGIHNRNGAPGRQANDYGRGRDTRDPRSRPQPIHGRQSRQDTSRGRPGGPDMNGAGTRGRGDRPGGSRSRGGRSTSRSGNYGPAPTYPHPAGHDTRRGPRDRSLSIERSGSIDRSRGWRGSATSRTRADRVDRWEHDKYDAPVGPPNTRANGRPRDRRGSFAQESGTSPIDVEHIGKEGISHVTINRRGSNASARSYMGTSYDTPRRLGPDHSFEERTSADLQRNMAKQQPASTISPKSPANNGVGNEPYRAPHRRQSSADKHPMSQPTSAATATSPASQAAEPTSAISAPQSSVPKQQPKKQQQQQRLKSDDDDEGSSAEMEWENFVANGGLEIPFDRITDDLLKHPRRTSATQEKIPIPATSNLRERRPSSGLASDRPHGLPPAATSPSEHVSAAQQQHRQQQQKPGGRAALLLDDEDTSDSAAGNQDSGSSGAERSAKPGIAIRGAAKKRGGVDRTAAKQNNGMSSLVLDQVAAPQPRRPSVPIAEHAARNAIASAAQPDQPPGGADPLGIRIKGAASLNGKQPASDVRSPSAPIRPSAGNSRPSTPSKPKPRSDSRSSSNEGRVKQNSTPSSYYRRQFEGYDEDRGRHLCSVNIAYDENRFAPIHVHEKDDVVKLAAKFARTWRVYNKEQRIKQLLTKMKALTQEAAL</sequence>
<feature type="region of interest" description="Disordered" evidence="1">
    <location>
        <begin position="40"/>
        <end position="545"/>
    </location>
</feature>
<feature type="compositionally biased region" description="Polar residues" evidence="1">
    <location>
        <begin position="622"/>
        <end position="631"/>
    </location>
</feature>
<feature type="compositionally biased region" description="Polar residues" evidence="1">
    <location>
        <begin position="476"/>
        <end position="489"/>
    </location>
</feature>
<feature type="compositionally biased region" description="Polar residues" evidence="1">
    <location>
        <begin position="273"/>
        <end position="298"/>
    </location>
</feature>
<keyword evidence="3" id="KW-1185">Reference proteome</keyword>
<name>A0A9W8LNY5_9FUNG</name>
<protein>
    <submittedName>
        <fullName evidence="2">Uncharacterized protein</fullName>
    </submittedName>
</protein>
<dbReference type="EMBL" id="JANBUM010000037">
    <property type="protein sequence ID" value="KAJ2786989.1"/>
    <property type="molecule type" value="Genomic_DNA"/>
</dbReference>
<feature type="compositionally biased region" description="Basic and acidic residues" evidence="1">
    <location>
        <begin position="389"/>
        <end position="399"/>
    </location>
</feature>
<dbReference type="Proteomes" id="UP001140172">
    <property type="component" value="Unassembled WGS sequence"/>
</dbReference>